<feature type="region of interest" description="Disordered" evidence="1">
    <location>
        <begin position="1"/>
        <end position="28"/>
    </location>
</feature>
<name>A0ABQ7DM10_BRACR</name>
<accession>A0ABQ7DM10</accession>
<comment type="caution">
    <text evidence="2">The sequence shown here is derived from an EMBL/GenBank/DDBJ whole genome shotgun (WGS) entry which is preliminary data.</text>
</comment>
<proteinExistence type="predicted"/>
<dbReference type="EMBL" id="QGKV02000649">
    <property type="protein sequence ID" value="KAF3578398.1"/>
    <property type="molecule type" value="Genomic_DNA"/>
</dbReference>
<gene>
    <name evidence="2" type="ORF">DY000_02033333</name>
</gene>
<dbReference type="Proteomes" id="UP000266723">
    <property type="component" value="Unassembled WGS sequence"/>
</dbReference>
<reference evidence="2 3" key="1">
    <citation type="journal article" date="2020" name="BMC Genomics">
        <title>Intraspecific diversification of the crop wild relative Brassica cretica Lam. using demographic model selection.</title>
        <authorList>
            <person name="Kioukis A."/>
            <person name="Michalopoulou V.A."/>
            <person name="Briers L."/>
            <person name="Pirintsos S."/>
            <person name="Studholme D.J."/>
            <person name="Pavlidis P."/>
            <person name="Sarris P.F."/>
        </authorList>
    </citation>
    <scope>NUCLEOTIDE SEQUENCE [LARGE SCALE GENOMIC DNA]</scope>
    <source>
        <strain evidence="3">cv. PFS-1207/04</strain>
    </source>
</reference>
<feature type="compositionally biased region" description="Basic and acidic residues" evidence="1">
    <location>
        <begin position="12"/>
        <end position="22"/>
    </location>
</feature>
<organism evidence="2 3">
    <name type="scientific">Brassica cretica</name>
    <name type="common">Mustard</name>
    <dbReference type="NCBI Taxonomy" id="69181"/>
    <lineage>
        <taxon>Eukaryota</taxon>
        <taxon>Viridiplantae</taxon>
        <taxon>Streptophyta</taxon>
        <taxon>Embryophyta</taxon>
        <taxon>Tracheophyta</taxon>
        <taxon>Spermatophyta</taxon>
        <taxon>Magnoliopsida</taxon>
        <taxon>eudicotyledons</taxon>
        <taxon>Gunneridae</taxon>
        <taxon>Pentapetalae</taxon>
        <taxon>rosids</taxon>
        <taxon>malvids</taxon>
        <taxon>Brassicales</taxon>
        <taxon>Brassicaceae</taxon>
        <taxon>Brassiceae</taxon>
        <taxon>Brassica</taxon>
    </lineage>
</organism>
<protein>
    <submittedName>
        <fullName evidence="2">Uncharacterized protein</fullName>
    </submittedName>
</protein>
<evidence type="ECO:0000313" key="3">
    <source>
        <dbReference type="Proteomes" id="UP000266723"/>
    </source>
</evidence>
<sequence>MAMRSSDDNDSNEIKRRRDRATTTRLSDGDEIDGFSLTKQTRSKLETSKCRILSKKHKLFEEIVEYGFLPLKSIKV</sequence>
<evidence type="ECO:0000256" key="1">
    <source>
        <dbReference type="SAM" id="MobiDB-lite"/>
    </source>
</evidence>
<evidence type="ECO:0000313" key="2">
    <source>
        <dbReference type="EMBL" id="KAF3578398.1"/>
    </source>
</evidence>
<keyword evidence="3" id="KW-1185">Reference proteome</keyword>